<protein>
    <recommendedName>
        <fullName evidence="5">Peptidase C1A papain C-terminal domain-containing protein</fullName>
    </recommendedName>
</protein>
<dbReference type="SUPFAM" id="SSF54001">
    <property type="entry name" value="Cysteine proteinases"/>
    <property type="match status" value="1"/>
</dbReference>
<dbReference type="InterPro" id="IPR000668">
    <property type="entry name" value="Peptidase_C1A_C"/>
</dbReference>
<accession>A0A2Z6NTT7</accession>
<dbReference type="Gene3D" id="3.90.70.10">
    <property type="entry name" value="Cysteine proteinases"/>
    <property type="match status" value="1"/>
</dbReference>
<dbReference type="Proteomes" id="UP000242715">
    <property type="component" value="Unassembled WGS sequence"/>
</dbReference>
<gene>
    <name evidence="6" type="ORF">TSUD_312600</name>
</gene>
<dbReference type="Pfam" id="PF00112">
    <property type="entry name" value="Peptidase_C1"/>
    <property type="match status" value="1"/>
</dbReference>
<keyword evidence="2" id="KW-0645">Protease</keyword>
<dbReference type="AlphaFoldDB" id="A0A2Z6NTT7"/>
<evidence type="ECO:0000256" key="3">
    <source>
        <dbReference type="ARBA" id="ARBA00022801"/>
    </source>
</evidence>
<proteinExistence type="inferred from homology"/>
<evidence type="ECO:0000256" key="2">
    <source>
        <dbReference type="ARBA" id="ARBA00022670"/>
    </source>
</evidence>
<dbReference type="EMBL" id="DF973572">
    <property type="protein sequence ID" value="GAU34929.1"/>
    <property type="molecule type" value="Genomic_DNA"/>
</dbReference>
<reference evidence="7" key="1">
    <citation type="journal article" date="2017" name="Front. Plant Sci.">
        <title>Climate Clever Clovers: New Paradigm to Reduce the Environmental Footprint of Ruminants by Breeding Low Methanogenic Forages Utilizing Haplotype Variation.</title>
        <authorList>
            <person name="Kaur P."/>
            <person name="Appels R."/>
            <person name="Bayer P.E."/>
            <person name="Keeble-Gagnere G."/>
            <person name="Wang J."/>
            <person name="Hirakawa H."/>
            <person name="Shirasawa K."/>
            <person name="Vercoe P."/>
            <person name="Stefanova K."/>
            <person name="Durmic Z."/>
            <person name="Nichols P."/>
            <person name="Revell C."/>
            <person name="Isobe S.N."/>
            <person name="Edwards D."/>
            <person name="Erskine W."/>
        </authorList>
    </citation>
    <scope>NUCLEOTIDE SEQUENCE [LARGE SCALE GENOMIC DNA]</scope>
    <source>
        <strain evidence="7">cv. Daliak</strain>
    </source>
</reference>
<dbReference type="GO" id="GO:0006508">
    <property type="term" value="P:proteolysis"/>
    <property type="evidence" value="ECO:0007669"/>
    <property type="project" value="UniProtKB-KW"/>
</dbReference>
<dbReference type="GO" id="GO:0008234">
    <property type="term" value="F:cysteine-type peptidase activity"/>
    <property type="evidence" value="ECO:0007669"/>
    <property type="project" value="UniProtKB-KW"/>
</dbReference>
<dbReference type="OrthoDB" id="1430743at2759"/>
<comment type="similarity">
    <text evidence="1">Belongs to the peptidase C1 family.</text>
</comment>
<name>A0A2Z6NTT7_TRISU</name>
<evidence type="ECO:0000259" key="5">
    <source>
        <dbReference type="Pfam" id="PF00112"/>
    </source>
</evidence>
<organism evidence="6 7">
    <name type="scientific">Trifolium subterraneum</name>
    <name type="common">Subterranean clover</name>
    <dbReference type="NCBI Taxonomy" id="3900"/>
    <lineage>
        <taxon>Eukaryota</taxon>
        <taxon>Viridiplantae</taxon>
        <taxon>Streptophyta</taxon>
        <taxon>Embryophyta</taxon>
        <taxon>Tracheophyta</taxon>
        <taxon>Spermatophyta</taxon>
        <taxon>Magnoliopsida</taxon>
        <taxon>eudicotyledons</taxon>
        <taxon>Gunneridae</taxon>
        <taxon>Pentapetalae</taxon>
        <taxon>rosids</taxon>
        <taxon>fabids</taxon>
        <taxon>Fabales</taxon>
        <taxon>Fabaceae</taxon>
        <taxon>Papilionoideae</taxon>
        <taxon>50 kb inversion clade</taxon>
        <taxon>NPAAA clade</taxon>
        <taxon>Hologalegina</taxon>
        <taxon>IRL clade</taxon>
        <taxon>Trifolieae</taxon>
        <taxon>Trifolium</taxon>
    </lineage>
</organism>
<evidence type="ECO:0000313" key="7">
    <source>
        <dbReference type="Proteomes" id="UP000242715"/>
    </source>
</evidence>
<keyword evidence="7" id="KW-1185">Reference proteome</keyword>
<keyword evidence="4" id="KW-0788">Thiol protease</keyword>
<dbReference type="InterPro" id="IPR038765">
    <property type="entry name" value="Papain-like_cys_pep_sf"/>
</dbReference>
<sequence>MDYAYQFIIDNKGIDTEEDYPYQARQVLCKKDKLKRRVVTIDGYTDVPPNDEKKLLKAVAVQPVSVGICGSARAFQLYSKVELNDIRKY</sequence>
<evidence type="ECO:0000256" key="1">
    <source>
        <dbReference type="ARBA" id="ARBA00008455"/>
    </source>
</evidence>
<evidence type="ECO:0000313" key="6">
    <source>
        <dbReference type="EMBL" id="GAU34929.1"/>
    </source>
</evidence>
<dbReference type="PANTHER" id="PTHR12411">
    <property type="entry name" value="CYSTEINE PROTEASE FAMILY C1-RELATED"/>
    <property type="match status" value="1"/>
</dbReference>
<dbReference type="InterPro" id="IPR013128">
    <property type="entry name" value="Peptidase_C1A"/>
</dbReference>
<evidence type="ECO:0000256" key="4">
    <source>
        <dbReference type="ARBA" id="ARBA00022807"/>
    </source>
</evidence>
<feature type="domain" description="Peptidase C1A papain C-terminal" evidence="5">
    <location>
        <begin position="1"/>
        <end position="80"/>
    </location>
</feature>
<keyword evidence="3" id="KW-0378">Hydrolase</keyword>